<dbReference type="PROSITE" id="PS51257">
    <property type="entry name" value="PROKAR_LIPOPROTEIN"/>
    <property type="match status" value="1"/>
</dbReference>
<dbReference type="OrthoDB" id="6866421at2"/>
<dbReference type="RefSeq" id="WP_134673473.1">
    <property type="nucleotide sequence ID" value="NZ_CP039383.2"/>
</dbReference>
<sequence length="169" mass="17434">MATRTLWVATSILLLAACDATPPATADAGTSLLPTDATPGVLTDPASGANCAGNDLRITRDNSRLVIEGECRDITITASQGSLNVDHARSLHVEGDRFTVLNAQVGEVRVSGDDNILNLTDSGPLRIDGRGNTVLGTRIEGVGFGGNDNTVNASNEPPVEDAGTGNRVI</sequence>
<reference evidence="1 2" key="1">
    <citation type="submission" date="2019-01" db="EMBL/GenBank/DDBJ databases">
        <authorList>
            <person name="Zhang S."/>
        </authorList>
    </citation>
    <scope>NUCLEOTIDE SEQUENCE [LARGE SCALE GENOMIC DNA]</scope>
    <source>
        <strain evidence="1 2">1626</strain>
    </source>
</reference>
<evidence type="ECO:0000313" key="1">
    <source>
        <dbReference type="EMBL" id="TKS54092.1"/>
    </source>
</evidence>
<protein>
    <submittedName>
        <fullName evidence="1">DUF3060 domain-containing protein</fullName>
    </submittedName>
</protein>
<accession>A0A4Z1R3J1</accession>
<keyword evidence="2" id="KW-1185">Reference proteome</keyword>
<comment type="caution">
    <text evidence="1">The sequence shown here is derived from an EMBL/GenBank/DDBJ whole genome shotgun (WGS) entry which is preliminary data.</text>
</comment>
<dbReference type="InterPro" id="IPR021417">
    <property type="entry name" value="DUF3060"/>
</dbReference>
<proteinExistence type="predicted"/>
<organism evidence="1 2">
    <name type="scientific">Luteimonas yindakuii</name>
    <dbReference type="NCBI Taxonomy" id="2565782"/>
    <lineage>
        <taxon>Bacteria</taxon>
        <taxon>Pseudomonadati</taxon>
        <taxon>Pseudomonadota</taxon>
        <taxon>Gammaproteobacteria</taxon>
        <taxon>Lysobacterales</taxon>
        <taxon>Lysobacteraceae</taxon>
        <taxon>Luteimonas</taxon>
    </lineage>
</organism>
<evidence type="ECO:0000313" key="2">
    <source>
        <dbReference type="Proteomes" id="UP000298681"/>
    </source>
</evidence>
<gene>
    <name evidence="1" type="ORF">E4582_04435</name>
</gene>
<dbReference type="Pfam" id="PF11259">
    <property type="entry name" value="DUF3060"/>
    <property type="match status" value="1"/>
</dbReference>
<dbReference type="AlphaFoldDB" id="A0A4Z1R3J1"/>
<dbReference type="EMBL" id="SPUH01000001">
    <property type="protein sequence ID" value="TKS54092.1"/>
    <property type="molecule type" value="Genomic_DNA"/>
</dbReference>
<name>A0A4Z1R3J1_9GAMM</name>
<dbReference type="Proteomes" id="UP000298681">
    <property type="component" value="Unassembled WGS sequence"/>
</dbReference>